<dbReference type="EMBL" id="CAXHTA020000001">
    <property type="protein sequence ID" value="CAL5218829.1"/>
    <property type="molecule type" value="Genomic_DNA"/>
</dbReference>
<dbReference type="EMBL" id="CAXHTA020000011">
    <property type="protein sequence ID" value="CAL5224594.1"/>
    <property type="molecule type" value="Genomic_DNA"/>
</dbReference>
<evidence type="ECO:0000313" key="3">
    <source>
        <dbReference type="EMBL" id="CAL5224594.1"/>
    </source>
</evidence>
<feature type="compositionally biased region" description="Basic and acidic residues" evidence="1">
    <location>
        <begin position="426"/>
        <end position="441"/>
    </location>
</feature>
<feature type="region of interest" description="Disordered" evidence="1">
    <location>
        <begin position="1"/>
        <end position="82"/>
    </location>
</feature>
<organism evidence="2 4">
    <name type="scientific">Coccomyxa viridis</name>
    <dbReference type="NCBI Taxonomy" id="1274662"/>
    <lineage>
        <taxon>Eukaryota</taxon>
        <taxon>Viridiplantae</taxon>
        <taxon>Chlorophyta</taxon>
        <taxon>core chlorophytes</taxon>
        <taxon>Trebouxiophyceae</taxon>
        <taxon>Trebouxiophyceae incertae sedis</taxon>
        <taxon>Coccomyxaceae</taxon>
        <taxon>Coccomyxa</taxon>
    </lineage>
</organism>
<gene>
    <name evidence="2" type="primary">g560</name>
    <name evidence="3" type="synonym">g7304</name>
    <name evidence="2" type="ORF">VP750_LOCUS488</name>
    <name evidence="3" type="ORF">VP750_LOCUS6253</name>
</gene>
<evidence type="ECO:0000313" key="4">
    <source>
        <dbReference type="Proteomes" id="UP001497392"/>
    </source>
</evidence>
<feature type="compositionally biased region" description="Acidic residues" evidence="1">
    <location>
        <begin position="72"/>
        <end position="82"/>
    </location>
</feature>
<feature type="region of interest" description="Disordered" evidence="1">
    <location>
        <begin position="384"/>
        <end position="441"/>
    </location>
</feature>
<keyword evidence="4" id="KW-1185">Reference proteome</keyword>
<reference evidence="2 4" key="1">
    <citation type="submission" date="2024-06" db="EMBL/GenBank/DDBJ databases">
        <authorList>
            <person name="Kraege A."/>
            <person name="Thomma B."/>
        </authorList>
    </citation>
    <scope>NUCLEOTIDE SEQUENCE [LARGE SCALE GENOMIC DNA]</scope>
</reference>
<sequence length="441" mass="47770">MDTTILTPRRGQNARRNETNGAANNRSSLEPAEISGSDEHGNDNAAGAPGSGDNSSDNDERSDAVTEASSSEADEDSTDSEELPAMVNKLAENEIPATSIRVLFNKRLRGLKRKLEHLLLEFSQDREKSGWPESLPCVDPNARETSVDVNWANRFPSFAQECGWIIRAGHAPQPNRQALPGQAFRLRGTEPTPHEAAPAPAAAGISALLALQLGRPMPTEATADADNASDREALGRADPGDADVSGVRRHGQRRPPEAIPAGSPPPRRSGRDRIPSRRIADDVGDTSLMQPGARPFQAELRLTFGDDEEGQNVQQTVWSAWRGEASNRRQPLIDESNFEFATIGTLDLPEHAAYWQQLCNHQQLFTADALNVVKSSLERCSLQGDAQEETGQASQGAAPAPSPLASDTQFPLKQPFSDLDLQFSGERTHRESPEREASSAS</sequence>
<feature type="compositionally biased region" description="Basic and acidic residues" evidence="1">
    <location>
        <begin position="269"/>
        <end position="281"/>
    </location>
</feature>
<name>A0ABP1FG03_9CHLO</name>
<evidence type="ECO:0000256" key="1">
    <source>
        <dbReference type="SAM" id="MobiDB-lite"/>
    </source>
</evidence>
<dbReference type="Proteomes" id="UP001497392">
    <property type="component" value="Unassembled WGS sequence"/>
</dbReference>
<feature type="compositionally biased region" description="Polar residues" evidence="1">
    <location>
        <begin position="19"/>
        <end position="28"/>
    </location>
</feature>
<protein>
    <submittedName>
        <fullName evidence="2">G560 protein</fullName>
    </submittedName>
    <submittedName>
        <fullName evidence="3">G7304 protein</fullName>
    </submittedName>
</protein>
<feature type="compositionally biased region" description="Low complexity" evidence="1">
    <location>
        <begin position="391"/>
        <end position="406"/>
    </location>
</feature>
<comment type="caution">
    <text evidence="2">The sequence shown here is derived from an EMBL/GenBank/DDBJ whole genome shotgun (WGS) entry which is preliminary data.</text>
</comment>
<feature type="region of interest" description="Disordered" evidence="1">
    <location>
        <begin position="219"/>
        <end position="286"/>
    </location>
</feature>
<proteinExistence type="predicted"/>
<feature type="compositionally biased region" description="Basic and acidic residues" evidence="1">
    <location>
        <begin position="228"/>
        <end position="239"/>
    </location>
</feature>
<evidence type="ECO:0000313" key="2">
    <source>
        <dbReference type="EMBL" id="CAL5218829.1"/>
    </source>
</evidence>
<accession>A0ABP1FG03</accession>